<organism evidence="1">
    <name type="scientific">Tanacetum cinerariifolium</name>
    <name type="common">Dalmatian daisy</name>
    <name type="synonym">Chrysanthemum cinerariifolium</name>
    <dbReference type="NCBI Taxonomy" id="118510"/>
    <lineage>
        <taxon>Eukaryota</taxon>
        <taxon>Viridiplantae</taxon>
        <taxon>Streptophyta</taxon>
        <taxon>Embryophyta</taxon>
        <taxon>Tracheophyta</taxon>
        <taxon>Spermatophyta</taxon>
        <taxon>Magnoliopsida</taxon>
        <taxon>eudicotyledons</taxon>
        <taxon>Gunneridae</taxon>
        <taxon>Pentapetalae</taxon>
        <taxon>asterids</taxon>
        <taxon>campanulids</taxon>
        <taxon>Asterales</taxon>
        <taxon>Asteraceae</taxon>
        <taxon>Asteroideae</taxon>
        <taxon>Anthemideae</taxon>
        <taxon>Anthemidinae</taxon>
        <taxon>Tanacetum</taxon>
    </lineage>
</organism>
<dbReference type="EMBL" id="BKCJ010563782">
    <property type="protein sequence ID" value="GFB15417.1"/>
    <property type="molecule type" value="Genomic_DNA"/>
</dbReference>
<reference evidence="1" key="1">
    <citation type="journal article" date="2019" name="Sci. Rep.">
        <title>Draft genome of Tanacetum cinerariifolium, the natural source of mosquito coil.</title>
        <authorList>
            <person name="Yamashiro T."/>
            <person name="Shiraishi A."/>
            <person name="Satake H."/>
            <person name="Nakayama K."/>
        </authorList>
    </citation>
    <scope>NUCLEOTIDE SEQUENCE</scope>
</reference>
<proteinExistence type="predicted"/>
<sequence>RAECEHSRFILSVEYPNDKGVVRAMNRELDMSLHASFLDPGGGGKKMNNKQGNGSLGYVMDNASFPSLHEHMPSSSGGSHHVIYTRPILYFNVASPNSSLNGSAIENGNEQVGNAPINVVLASYLTTLRPTSSNIAHLQKLEVNVPNDADYDIWLPLASFHEVNDKIRYMGSFFFKFSSTEGVDSVLRDGP</sequence>
<protein>
    <submittedName>
        <fullName evidence="1">Uncharacterized protein</fullName>
    </submittedName>
</protein>
<dbReference type="AlphaFoldDB" id="A0A699KWR7"/>
<comment type="caution">
    <text evidence="1">The sequence shown here is derived from an EMBL/GenBank/DDBJ whole genome shotgun (WGS) entry which is preliminary data.</text>
</comment>
<accession>A0A699KWR7</accession>
<name>A0A699KWR7_TANCI</name>
<gene>
    <name evidence="1" type="ORF">Tci_687388</name>
</gene>
<evidence type="ECO:0000313" key="1">
    <source>
        <dbReference type="EMBL" id="GFB15417.1"/>
    </source>
</evidence>
<feature type="non-terminal residue" evidence="1">
    <location>
        <position position="1"/>
    </location>
</feature>